<dbReference type="InterPro" id="IPR016181">
    <property type="entry name" value="Acyl_CoA_acyltransferase"/>
</dbReference>
<dbReference type="SUPFAM" id="SSF55729">
    <property type="entry name" value="Acyl-CoA N-acyltransferases (Nat)"/>
    <property type="match status" value="1"/>
</dbReference>
<dbReference type="PANTHER" id="PTHR43305">
    <property type="entry name" value="FAMILY N-ACETYLTRANSFERASE, PUTATIVE (AFU_ORTHOLOGUE AFUA_2G01380)-RELATED"/>
    <property type="match status" value="1"/>
</dbReference>
<reference evidence="2 3" key="1">
    <citation type="submission" date="2019-01" db="EMBL/GenBank/DDBJ databases">
        <authorList>
            <person name="Chen W.-M."/>
        </authorList>
    </citation>
    <scope>NUCLEOTIDE SEQUENCE [LARGE SCALE GENOMIC DNA]</scope>
    <source>
        <strain evidence="2 3">HPM-16</strain>
    </source>
</reference>
<sequence length="155" mass="17759">MAVQLRDVEFPRDQQELERLIYEYVDWLDIDLSYQNFAAEMARLDALFTLPSGVYQFALVDGNIAGGVGFRTIDTQTAEVKRLYVRSPFQGLGVGRVLMEHLLERLKALGYSRVVLDAVPPTQHAQKLYLQMGFVEIEPYFDNPTPDTKFFGYTL</sequence>
<name>A0A437QES2_9GAMM</name>
<dbReference type="InterPro" id="IPR000182">
    <property type="entry name" value="GNAT_dom"/>
</dbReference>
<dbReference type="CDD" id="cd04301">
    <property type="entry name" value="NAT_SF"/>
    <property type="match status" value="1"/>
</dbReference>
<dbReference type="GO" id="GO:0016747">
    <property type="term" value="F:acyltransferase activity, transferring groups other than amino-acyl groups"/>
    <property type="evidence" value="ECO:0007669"/>
    <property type="project" value="InterPro"/>
</dbReference>
<accession>A0A437QES2</accession>
<organism evidence="2 3">
    <name type="scientific">Neptunomonas marina</name>
    <dbReference type="NCBI Taxonomy" id="1815562"/>
    <lineage>
        <taxon>Bacteria</taxon>
        <taxon>Pseudomonadati</taxon>
        <taxon>Pseudomonadota</taxon>
        <taxon>Gammaproteobacteria</taxon>
        <taxon>Oceanospirillales</taxon>
        <taxon>Oceanospirillaceae</taxon>
        <taxon>Neptunomonas</taxon>
    </lineage>
</organism>
<dbReference type="Gene3D" id="3.40.630.30">
    <property type="match status" value="1"/>
</dbReference>
<protein>
    <submittedName>
        <fullName evidence="2">GNAT family N-acetyltransferase</fullName>
    </submittedName>
</protein>
<evidence type="ECO:0000313" key="3">
    <source>
        <dbReference type="Proteomes" id="UP000282818"/>
    </source>
</evidence>
<keyword evidence="2" id="KW-0808">Transferase</keyword>
<dbReference type="Pfam" id="PF00583">
    <property type="entry name" value="Acetyltransf_1"/>
    <property type="match status" value="1"/>
</dbReference>
<dbReference type="AlphaFoldDB" id="A0A437QES2"/>
<proteinExistence type="predicted"/>
<comment type="caution">
    <text evidence="2">The sequence shown here is derived from an EMBL/GenBank/DDBJ whole genome shotgun (WGS) entry which is preliminary data.</text>
</comment>
<feature type="domain" description="N-acetyltransferase" evidence="1">
    <location>
        <begin position="3"/>
        <end position="155"/>
    </location>
</feature>
<evidence type="ECO:0000313" key="2">
    <source>
        <dbReference type="EMBL" id="RVU32903.1"/>
    </source>
</evidence>
<dbReference type="Proteomes" id="UP000282818">
    <property type="component" value="Unassembled WGS sequence"/>
</dbReference>
<evidence type="ECO:0000259" key="1">
    <source>
        <dbReference type="PROSITE" id="PS51186"/>
    </source>
</evidence>
<dbReference type="PROSITE" id="PS51186">
    <property type="entry name" value="GNAT"/>
    <property type="match status" value="1"/>
</dbReference>
<dbReference type="EMBL" id="SACQ01000001">
    <property type="protein sequence ID" value="RVU32903.1"/>
    <property type="molecule type" value="Genomic_DNA"/>
</dbReference>
<dbReference type="InterPro" id="IPR052777">
    <property type="entry name" value="Acetyltransferase_Enz"/>
</dbReference>
<keyword evidence="3" id="KW-1185">Reference proteome</keyword>
<gene>
    <name evidence="2" type="ORF">EOE65_04405</name>
</gene>
<dbReference type="RefSeq" id="WP_127693071.1">
    <property type="nucleotide sequence ID" value="NZ_SACQ01000001.1"/>
</dbReference>
<dbReference type="PANTHER" id="PTHR43305:SF1">
    <property type="entry name" value="FAMILY N-ACETYLTRANSFERASE, PUTATIVE (AFU_ORTHOLOGUE AFUA_2G01380)-RELATED"/>
    <property type="match status" value="1"/>
</dbReference>